<protein>
    <recommendedName>
        <fullName evidence="4">MGS207 protein</fullName>
    </recommendedName>
</protein>
<organism evidence="2 3">
    <name type="scientific">Aspergillus leporis</name>
    <dbReference type="NCBI Taxonomy" id="41062"/>
    <lineage>
        <taxon>Eukaryota</taxon>
        <taxon>Fungi</taxon>
        <taxon>Dikarya</taxon>
        <taxon>Ascomycota</taxon>
        <taxon>Pezizomycotina</taxon>
        <taxon>Eurotiomycetes</taxon>
        <taxon>Eurotiomycetidae</taxon>
        <taxon>Eurotiales</taxon>
        <taxon>Aspergillaceae</taxon>
        <taxon>Aspergillus</taxon>
        <taxon>Aspergillus subgen. Circumdati</taxon>
    </lineage>
</organism>
<name>A0A5N5XBY7_9EURO</name>
<dbReference type="Proteomes" id="UP000326565">
    <property type="component" value="Unassembled WGS sequence"/>
</dbReference>
<dbReference type="EMBL" id="ML732167">
    <property type="protein sequence ID" value="KAB8077577.1"/>
    <property type="molecule type" value="Genomic_DNA"/>
</dbReference>
<evidence type="ECO:0000313" key="2">
    <source>
        <dbReference type="EMBL" id="KAB8077577.1"/>
    </source>
</evidence>
<dbReference type="GO" id="GO:0016491">
    <property type="term" value="F:oxidoreductase activity"/>
    <property type="evidence" value="ECO:0007669"/>
    <property type="project" value="UniProtKB-KW"/>
</dbReference>
<dbReference type="PANTHER" id="PTHR35870:SF6">
    <property type="entry name" value="MGS207 PROTEIN"/>
    <property type="match status" value="1"/>
</dbReference>
<proteinExistence type="predicted"/>
<dbReference type="Pfam" id="PF14027">
    <property type="entry name" value="Questin_oxidase"/>
    <property type="match status" value="1"/>
</dbReference>
<dbReference type="OrthoDB" id="10265971at2759"/>
<keyword evidence="1" id="KW-0560">Oxidoreductase</keyword>
<keyword evidence="3" id="KW-1185">Reference proteome</keyword>
<reference evidence="2 3" key="1">
    <citation type="submission" date="2019-04" db="EMBL/GenBank/DDBJ databases">
        <title>Friends and foes A comparative genomics study of 23 Aspergillus species from section Flavi.</title>
        <authorList>
            <consortium name="DOE Joint Genome Institute"/>
            <person name="Kjaerbolling I."/>
            <person name="Vesth T."/>
            <person name="Frisvad J.C."/>
            <person name="Nybo J.L."/>
            <person name="Theobald S."/>
            <person name="Kildgaard S."/>
            <person name="Isbrandt T."/>
            <person name="Kuo A."/>
            <person name="Sato A."/>
            <person name="Lyhne E.K."/>
            <person name="Kogle M.E."/>
            <person name="Wiebenga A."/>
            <person name="Kun R.S."/>
            <person name="Lubbers R.J."/>
            <person name="Makela M.R."/>
            <person name="Barry K."/>
            <person name="Chovatia M."/>
            <person name="Clum A."/>
            <person name="Daum C."/>
            <person name="Haridas S."/>
            <person name="He G."/>
            <person name="LaButti K."/>
            <person name="Lipzen A."/>
            <person name="Mondo S."/>
            <person name="Riley R."/>
            <person name="Salamov A."/>
            <person name="Simmons B.A."/>
            <person name="Magnuson J.K."/>
            <person name="Henrissat B."/>
            <person name="Mortensen U.H."/>
            <person name="Larsen T.O."/>
            <person name="Devries R.P."/>
            <person name="Grigoriev I.V."/>
            <person name="Machida M."/>
            <person name="Baker S.E."/>
            <person name="Andersen M.R."/>
        </authorList>
    </citation>
    <scope>NUCLEOTIDE SEQUENCE [LARGE SCALE GENOMIC DNA]</scope>
    <source>
        <strain evidence="2 3">CBS 151.66</strain>
    </source>
</reference>
<accession>A0A5N5XBY7</accession>
<evidence type="ECO:0000256" key="1">
    <source>
        <dbReference type="ARBA" id="ARBA00023002"/>
    </source>
</evidence>
<evidence type="ECO:0008006" key="4">
    <source>
        <dbReference type="Google" id="ProtNLM"/>
    </source>
</evidence>
<dbReference type="PANTHER" id="PTHR35870">
    <property type="entry name" value="PROTEIN, PUTATIVE (AFU_ORTHOLOGUE AFUA_5G03330)-RELATED"/>
    <property type="match status" value="1"/>
</dbReference>
<sequence length="411" mass="47358">MAMLSLSLPSLKGFMPWRARTFIDIPPVEIHEIDTAQEKPARALKHLLKLNHANYAVLYNERKFHNHAPHILSSSFLQGADADDLNRVYEAESKLLDPWVDSPGEISTYDWRDYLGRREYQRAFVDFFEDELVRQGYDWKQVLADYLFSGKEPLFNSLIDDLGHPLIHLAYAFEMSSREIGMEALALAATCYGQMNKYLDDPSYSQAESSYSSTSPSDILEKVRADKRFNGLFGTPGNDNINIILREHDAALLDHWNAWKIEDPVNQFRESQELAAALLTATQAQVSDKYDFFLVHTLTTSHAVRILLPLIPARFQYPLVRQWWLLTLVVYIAQLRPEFNFDRITDYDLKGRNWKWTTQKAVKGEYSTDAHYVKALRALKEAAKTWGDPDSYYLKAAVKFGHEFNGWGGFV</sequence>
<dbReference type="AlphaFoldDB" id="A0A5N5XBY7"/>
<gene>
    <name evidence="2" type="ORF">BDV29DRAFT_168117</name>
</gene>
<dbReference type="InterPro" id="IPR025337">
    <property type="entry name" value="Questin_oxidase-like"/>
</dbReference>
<evidence type="ECO:0000313" key="3">
    <source>
        <dbReference type="Proteomes" id="UP000326565"/>
    </source>
</evidence>